<evidence type="ECO:0000313" key="1">
    <source>
        <dbReference type="EMBL" id="MFC2973072.1"/>
    </source>
</evidence>
<dbReference type="RefSeq" id="WP_377814735.1">
    <property type="nucleotide sequence ID" value="NZ_JBHRSJ010000023.1"/>
</dbReference>
<dbReference type="EMBL" id="JBHRSJ010000023">
    <property type="protein sequence ID" value="MFC2973072.1"/>
    <property type="molecule type" value="Genomic_DNA"/>
</dbReference>
<evidence type="ECO:0000313" key="2">
    <source>
        <dbReference type="Proteomes" id="UP001595457"/>
    </source>
</evidence>
<keyword evidence="2" id="KW-1185">Reference proteome</keyword>
<name>A0ABV7AX37_9GAMM</name>
<dbReference type="Proteomes" id="UP001595457">
    <property type="component" value="Unassembled WGS sequence"/>
</dbReference>
<gene>
    <name evidence="1" type="ORF">ACFOJE_12710</name>
</gene>
<comment type="caution">
    <text evidence="1">The sequence shown here is derived from an EMBL/GenBank/DDBJ whole genome shotgun (WGS) entry which is preliminary data.</text>
</comment>
<organism evidence="1 2">
    <name type="scientific">Azotobacter bryophylli</name>
    <dbReference type="NCBI Taxonomy" id="1986537"/>
    <lineage>
        <taxon>Bacteria</taxon>
        <taxon>Pseudomonadati</taxon>
        <taxon>Pseudomonadota</taxon>
        <taxon>Gammaproteobacteria</taxon>
        <taxon>Pseudomonadales</taxon>
        <taxon>Pseudomonadaceae</taxon>
        <taxon>Azotobacter</taxon>
    </lineage>
</organism>
<protein>
    <submittedName>
        <fullName evidence="1">Uncharacterized protein</fullName>
    </submittedName>
</protein>
<sequence length="403" mass="45782">MLAGFAIQAGAAEPAGTPQVLPALAEAPMSLANELSNGFYSRINLLAYSMVQKPTDSTINVDNAAEIPRYQGVFNPRADLLLNFRRWEFGFKPRALFVWEEWEDGAREGDTRWSSDYYYNEGWVRYRPFDQLLVSYGRENLQWGPSVIISTSNPFTRDNGRNNPRVEVPGRDYARAVWIPSENWSLSAIANTGEGRANNVQSFTAGNMMYNGLLKEEFEKVYALKLDYTGSSTYFSLIPSYRESDQYRLGFFGGWNATDAMLLYAEGNSREKGKTDYQVGASYTLEAGPTINVEYLRNNNGCENEPMYQCFLNRKVSLSDVLYRKNYGMIQYTDTTTVRDMEINLRFLRNLDDDSNRLIAIFQYDVSDNVQLYLIGNGFTGGKDDEFGSLMSYSVFTGVGYTF</sequence>
<accession>A0ABV7AX37</accession>
<reference evidence="2" key="1">
    <citation type="journal article" date="2019" name="Int. J. Syst. Evol. Microbiol.">
        <title>The Global Catalogue of Microorganisms (GCM) 10K type strain sequencing project: providing services to taxonomists for standard genome sequencing and annotation.</title>
        <authorList>
            <consortium name="The Broad Institute Genomics Platform"/>
            <consortium name="The Broad Institute Genome Sequencing Center for Infectious Disease"/>
            <person name="Wu L."/>
            <person name="Ma J."/>
        </authorList>
    </citation>
    <scope>NUCLEOTIDE SEQUENCE [LARGE SCALE GENOMIC DNA]</scope>
    <source>
        <strain evidence="2">KCTC 62195</strain>
    </source>
</reference>
<proteinExistence type="predicted"/>